<dbReference type="EMBL" id="CM000147">
    <property type="protein sequence ID" value="EAZ16106.1"/>
    <property type="molecule type" value="Genomic_DNA"/>
</dbReference>
<reference evidence="2" key="1">
    <citation type="journal article" date="2005" name="PLoS Biol.">
        <title>The genomes of Oryza sativa: a history of duplications.</title>
        <authorList>
            <person name="Yu J."/>
            <person name="Wang J."/>
            <person name="Lin W."/>
            <person name="Li S."/>
            <person name="Li H."/>
            <person name="Zhou J."/>
            <person name="Ni P."/>
            <person name="Dong W."/>
            <person name="Hu S."/>
            <person name="Zeng C."/>
            <person name="Zhang J."/>
            <person name="Zhang Y."/>
            <person name="Li R."/>
            <person name="Xu Z."/>
            <person name="Li S."/>
            <person name="Li X."/>
            <person name="Zheng H."/>
            <person name="Cong L."/>
            <person name="Lin L."/>
            <person name="Yin J."/>
            <person name="Geng J."/>
            <person name="Li G."/>
            <person name="Shi J."/>
            <person name="Liu J."/>
            <person name="Lv H."/>
            <person name="Li J."/>
            <person name="Wang J."/>
            <person name="Deng Y."/>
            <person name="Ran L."/>
            <person name="Shi X."/>
            <person name="Wang X."/>
            <person name="Wu Q."/>
            <person name="Li C."/>
            <person name="Ren X."/>
            <person name="Wang J."/>
            <person name="Wang X."/>
            <person name="Li D."/>
            <person name="Liu D."/>
            <person name="Zhang X."/>
            <person name="Ji Z."/>
            <person name="Zhao W."/>
            <person name="Sun Y."/>
            <person name="Zhang Z."/>
            <person name="Bao J."/>
            <person name="Han Y."/>
            <person name="Dong L."/>
            <person name="Ji J."/>
            <person name="Chen P."/>
            <person name="Wu S."/>
            <person name="Liu J."/>
            <person name="Xiao Y."/>
            <person name="Bu D."/>
            <person name="Tan J."/>
            <person name="Yang L."/>
            <person name="Ye C."/>
            <person name="Zhang J."/>
            <person name="Xu J."/>
            <person name="Zhou Y."/>
            <person name="Yu Y."/>
            <person name="Zhang B."/>
            <person name="Zhuang S."/>
            <person name="Wei H."/>
            <person name="Liu B."/>
            <person name="Lei M."/>
            <person name="Yu H."/>
            <person name="Li Y."/>
            <person name="Xu H."/>
            <person name="Wei S."/>
            <person name="He X."/>
            <person name="Fang L."/>
            <person name="Zhang Z."/>
            <person name="Zhang Y."/>
            <person name="Huang X."/>
            <person name="Su Z."/>
            <person name="Tong W."/>
            <person name="Li J."/>
            <person name="Tong Z."/>
            <person name="Li S."/>
            <person name="Ye J."/>
            <person name="Wang L."/>
            <person name="Fang L."/>
            <person name="Lei T."/>
            <person name="Chen C."/>
            <person name="Chen H."/>
            <person name="Xu Z."/>
            <person name="Li H."/>
            <person name="Huang H."/>
            <person name="Zhang F."/>
            <person name="Xu H."/>
            <person name="Li N."/>
            <person name="Zhao C."/>
            <person name="Li S."/>
            <person name="Dong L."/>
            <person name="Huang Y."/>
            <person name="Li L."/>
            <person name="Xi Y."/>
            <person name="Qi Q."/>
            <person name="Li W."/>
            <person name="Zhang B."/>
            <person name="Hu W."/>
            <person name="Zhang Y."/>
            <person name="Tian X."/>
            <person name="Jiao Y."/>
            <person name="Liang X."/>
            <person name="Jin J."/>
            <person name="Gao L."/>
            <person name="Zheng W."/>
            <person name="Hao B."/>
            <person name="Liu S."/>
            <person name="Wang W."/>
            <person name="Yuan L."/>
            <person name="Cao M."/>
            <person name="McDermott J."/>
            <person name="Samudrala R."/>
            <person name="Wang J."/>
            <person name="Wong G.K."/>
            <person name="Yang H."/>
        </authorList>
    </citation>
    <scope>NUCLEOTIDE SEQUENCE [LARGE SCALE GENOMIC DNA]</scope>
</reference>
<organism evidence="2">
    <name type="scientific">Oryza sativa subsp. japonica</name>
    <name type="common">Rice</name>
    <dbReference type="NCBI Taxonomy" id="39947"/>
    <lineage>
        <taxon>Eukaryota</taxon>
        <taxon>Viridiplantae</taxon>
        <taxon>Streptophyta</taxon>
        <taxon>Embryophyta</taxon>
        <taxon>Tracheophyta</taxon>
        <taxon>Spermatophyta</taxon>
        <taxon>Magnoliopsida</taxon>
        <taxon>Liliopsida</taxon>
        <taxon>Poales</taxon>
        <taxon>Poaceae</taxon>
        <taxon>BOP clade</taxon>
        <taxon>Oryzoideae</taxon>
        <taxon>Oryzeae</taxon>
        <taxon>Oryzinae</taxon>
        <taxon>Oryza</taxon>
        <taxon>Oryza sativa</taxon>
    </lineage>
</organism>
<sequence length="112" mass="11959">MALDLHLVCSSPCVLHITLAAGRTTRTHGGKNQRTEEEEGKEETGKADLEPLAMAAAVHPSRHDVLTAGVLHRLGSGGALSSHPDVAPARSSLLRRCCICLTTIETFGRTHR</sequence>
<reference evidence="2" key="2">
    <citation type="submission" date="2008-12" db="EMBL/GenBank/DDBJ databases">
        <title>Improved gene annotation of the rice (Oryza sativa) genomes.</title>
        <authorList>
            <person name="Wang J."/>
            <person name="Li R."/>
            <person name="Fan W."/>
            <person name="Huang Q."/>
            <person name="Zhang J."/>
            <person name="Zhou Y."/>
            <person name="Hu Y."/>
            <person name="Zi S."/>
            <person name="Li J."/>
            <person name="Ni P."/>
            <person name="Zheng H."/>
            <person name="Zhang Y."/>
            <person name="Zhao M."/>
            <person name="Hao Q."/>
            <person name="McDermott J."/>
            <person name="Samudrala R."/>
            <person name="Kristiansen K."/>
            <person name="Wong G.K.-S."/>
        </authorList>
    </citation>
    <scope>NUCLEOTIDE SEQUENCE</scope>
</reference>
<dbReference type="AlphaFoldDB" id="A0A8J8XRW4"/>
<evidence type="ECO:0000256" key="1">
    <source>
        <dbReference type="SAM" id="MobiDB-lite"/>
    </source>
</evidence>
<proteinExistence type="predicted"/>
<protein>
    <submittedName>
        <fullName evidence="2">Uncharacterized protein</fullName>
    </submittedName>
</protein>
<gene>
    <name evidence="2" type="ORF">OsJ_31553</name>
</gene>
<accession>A0A8J8XRW4</accession>
<feature type="region of interest" description="Disordered" evidence="1">
    <location>
        <begin position="24"/>
        <end position="48"/>
    </location>
</feature>
<name>A0A8J8XRW4_ORYSJ</name>
<evidence type="ECO:0000313" key="2">
    <source>
        <dbReference type="EMBL" id="EAZ16106.1"/>
    </source>
</evidence>
<dbReference type="Proteomes" id="UP000007752">
    <property type="component" value="Chromosome 10"/>
</dbReference>